<protein>
    <submittedName>
        <fullName evidence="2">Uncharacterized protein</fullName>
    </submittedName>
</protein>
<sequence>MSTKTLEEMERNHFDDILHSIDNHIKNRDIPLTTQFELIQVNLIEWEQVAKREFSSNLSKFLQYYVENDQDISTKSEDNDEEHENVVDEICHQFDELFQQQADNDSETRISNIQSWLSQIPSSSSSSLNQQQQEEGSASEAAPKRGKGKLSRFSRNLKSLFSTSPEGQGSNSNRKKRFRQVELVPDPDELF</sequence>
<proteinExistence type="predicted"/>
<feature type="compositionally biased region" description="Low complexity" evidence="1">
    <location>
        <begin position="121"/>
        <end position="141"/>
    </location>
</feature>
<dbReference type="GeneID" id="91094634"/>
<accession>A0AAX4JV01</accession>
<organism evidence="2 3">
    <name type="scientific">Kwoniella dendrophila CBS 6074</name>
    <dbReference type="NCBI Taxonomy" id="1295534"/>
    <lineage>
        <taxon>Eukaryota</taxon>
        <taxon>Fungi</taxon>
        <taxon>Dikarya</taxon>
        <taxon>Basidiomycota</taxon>
        <taxon>Agaricomycotina</taxon>
        <taxon>Tremellomycetes</taxon>
        <taxon>Tremellales</taxon>
        <taxon>Cryptococcaceae</taxon>
        <taxon>Kwoniella</taxon>
    </lineage>
</organism>
<evidence type="ECO:0000313" key="2">
    <source>
        <dbReference type="EMBL" id="WWC89046.1"/>
    </source>
</evidence>
<dbReference type="RefSeq" id="XP_066075809.1">
    <property type="nucleotide sequence ID" value="XM_066219712.1"/>
</dbReference>
<feature type="region of interest" description="Disordered" evidence="1">
    <location>
        <begin position="121"/>
        <end position="191"/>
    </location>
</feature>
<dbReference type="AlphaFoldDB" id="A0AAX4JV01"/>
<evidence type="ECO:0000256" key="1">
    <source>
        <dbReference type="SAM" id="MobiDB-lite"/>
    </source>
</evidence>
<dbReference type="Proteomes" id="UP001355207">
    <property type="component" value="Chromosome 5"/>
</dbReference>
<name>A0AAX4JV01_9TREE</name>
<dbReference type="EMBL" id="CP144102">
    <property type="protein sequence ID" value="WWC89046.1"/>
    <property type="molecule type" value="Genomic_DNA"/>
</dbReference>
<reference evidence="2 3" key="1">
    <citation type="submission" date="2024-01" db="EMBL/GenBank/DDBJ databases">
        <title>Comparative genomics of Cryptococcus and Kwoniella reveals pathogenesis evolution and contrasting modes of karyotype evolution via chromosome fusion or intercentromeric recombination.</title>
        <authorList>
            <person name="Coelho M.A."/>
            <person name="David-Palma M."/>
            <person name="Shea T."/>
            <person name="Bowers K."/>
            <person name="McGinley-Smith S."/>
            <person name="Mohammad A.W."/>
            <person name="Gnirke A."/>
            <person name="Yurkov A.M."/>
            <person name="Nowrousian M."/>
            <person name="Sun S."/>
            <person name="Cuomo C.A."/>
            <person name="Heitman J."/>
        </authorList>
    </citation>
    <scope>NUCLEOTIDE SEQUENCE [LARGE SCALE GENOMIC DNA]</scope>
    <source>
        <strain evidence="2 3">CBS 6074</strain>
    </source>
</reference>
<gene>
    <name evidence="2" type="ORF">L201_003964</name>
</gene>
<feature type="compositionally biased region" description="Polar residues" evidence="1">
    <location>
        <begin position="153"/>
        <end position="172"/>
    </location>
</feature>
<keyword evidence="3" id="KW-1185">Reference proteome</keyword>
<evidence type="ECO:0000313" key="3">
    <source>
        <dbReference type="Proteomes" id="UP001355207"/>
    </source>
</evidence>